<dbReference type="EMBL" id="JFHN01000075">
    <property type="protein sequence ID" value="EXU73630.1"/>
    <property type="molecule type" value="Genomic_DNA"/>
</dbReference>
<protein>
    <recommendedName>
        <fullName evidence="3">Lipoprotein</fullName>
    </recommendedName>
</protein>
<keyword evidence="2" id="KW-1185">Reference proteome</keyword>
<evidence type="ECO:0008006" key="3">
    <source>
        <dbReference type="Google" id="ProtNLM"/>
    </source>
</evidence>
<sequence>MFRKVFLITTLLVLTGCVDLGKVGSNPGMKEVDFSASLLRVSDCLSVSAFQHQLMLREDDPLPGGIRRFNLYNQQSTVVAWIDMIASGDQTSVTYYFGKNDQPSQAALSAMMNRCQQYFSS</sequence>
<accession>A0A014NIK2</accession>
<gene>
    <name evidence="1" type="ORF">BG55_22785</name>
</gene>
<dbReference type="PROSITE" id="PS51257">
    <property type="entry name" value="PROKAR_LIPOPROTEIN"/>
    <property type="match status" value="1"/>
</dbReference>
<dbReference type="RefSeq" id="WP_034941821.1">
    <property type="nucleotide sequence ID" value="NZ_JFHN01000075.1"/>
</dbReference>
<dbReference type="Proteomes" id="UP000019918">
    <property type="component" value="Unassembled WGS sequence"/>
</dbReference>
<dbReference type="AlphaFoldDB" id="A0A014NIK2"/>
<reference evidence="1 2" key="1">
    <citation type="submission" date="2014-02" db="EMBL/GenBank/DDBJ databases">
        <title>Draft genome of Erwinia mallotivora strain BT-MARDI, a papaya dieback pathogen.</title>
        <authorList>
            <person name="Redzuan R."/>
            <person name="Abu Bakar N."/>
            <person name="Badrun R."/>
            <person name="Mohd Raih M.F."/>
            <person name="Rozano L."/>
            <person name="Mat Amin N."/>
        </authorList>
    </citation>
    <scope>NUCLEOTIDE SEQUENCE [LARGE SCALE GENOMIC DNA]</scope>
    <source>
        <strain evidence="1 2">BT-MARDI</strain>
    </source>
</reference>
<comment type="caution">
    <text evidence="1">The sequence shown here is derived from an EMBL/GenBank/DDBJ whole genome shotgun (WGS) entry which is preliminary data.</text>
</comment>
<evidence type="ECO:0000313" key="1">
    <source>
        <dbReference type="EMBL" id="EXU73630.1"/>
    </source>
</evidence>
<dbReference type="PATRIC" id="fig|69222.5.peg.4651"/>
<name>A0A014NIK2_9GAMM</name>
<organism evidence="1 2">
    <name type="scientific">Erwinia mallotivora</name>
    <dbReference type="NCBI Taxonomy" id="69222"/>
    <lineage>
        <taxon>Bacteria</taxon>
        <taxon>Pseudomonadati</taxon>
        <taxon>Pseudomonadota</taxon>
        <taxon>Gammaproteobacteria</taxon>
        <taxon>Enterobacterales</taxon>
        <taxon>Erwiniaceae</taxon>
        <taxon>Erwinia</taxon>
    </lineage>
</organism>
<dbReference type="OrthoDB" id="6520058at2"/>
<evidence type="ECO:0000313" key="2">
    <source>
        <dbReference type="Proteomes" id="UP000019918"/>
    </source>
</evidence>
<proteinExistence type="predicted"/>